<dbReference type="SMART" id="SM00367">
    <property type="entry name" value="LRR_CC"/>
    <property type="match status" value="2"/>
</dbReference>
<gene>
    <name evidence="1" type="ORF">LLUT_LOCUS17307</name>
</gene>
<dbReference type="EMBL" id="CAXHTB010000012">
    <property type="protein sequence ID" value="CAL0316247.1"/>
    <property type="molecule type" value="Genomic_DNA"/>
</dbReference>
<dbReference type="InterPro" id="IPR032675">
    <property type="entry name" value="LRR_dom_sf"/>
</dbReference>
<dbReference type="Proteomes" id="UP001497480">
    <property type="component" value="Unassembled WGS sequence"/>
</dbReference>
<dbReference type="SUPFAM" id="SSF52047">
    <property type="entry name" value="RNI-like"/>
    <property type="match status" value="1"/>
</dbReference>
<organism evidence="1 2">
    <name type="scientific">Lupinus luteus</name>
    <name type="common">European yellow lupine</name>
    <dbReference type="NCBI Taxonomy" id="3873"/>
    <lineage>
        <taxon>Eukaryota</taxon>
        <taxon>Viridiplantae</taxon>
        <taxon>Streptophyta</taxon>
        <taxon>Embryophyta</taxon>
        <taxon>Tracheophyta</taxon>
        <taxon>Spermatophyta</taxon>
        <taxon>Magnoliopsida</taxon>
        <taxon>eudicotyledons</taxon>
        <taxon>Gunneridae</taxon>
        <taxon>Pentapetalae</taxon>
        <taxon>rosids</taxon>
        <taxon>fabids</taxon>
        <taxon>Fabales</taxon>
        <taxon>Fabaceae</taxon>
        <taxon>Papilionoideae</taxon>
        <taxon>50 kb inversion clade</taxon>
        <taxon>genistoids sensu lato</taxon>
        <taxon>core genistoids</taxon>
        <taxon>Genisteae</taxon>
        <taxon>Lupinus</taxon>
    </lineage>
</organism>
<protein>
    <submittedName>
        <fullName evidence="1">Uncharacterized protein</fullName>
    </submittedName>
</protein>
<dbReference type="InterPro" id="IPR006553">
    <property type="entry name" value="Leu-rich_rpt_Cys-con_subtyp"/>
</dbReference>
<evidence type="ECO:0000313" key="2">
    <source>
        <dbReference type="Proteomes" id="UP001497480"/>
    </source>
</evidence>
<dbReference type="Gene3D" id="3.80.10.10">
    <property type="entry name" value="Ribonuclease Inhibitor"/>
    <property type="match status" value="1"/>
</dbReference>
<proteinExistence type="predicted"/>
<dbReference type="InterPro" id="IPR050648">
    <property type="entry name" value="F-box_LRR-repeat"/>
</dbReference>
<reference evidence="1 2" key="1">
    <citation type="submission" date="2024-03" db="EMBL/GenBank/DDBJ databases">
        <authorList>
            <person name="Martinez-Hernandez J."/>
        </authorList>
    </citation>
    <scope>NUCLEOTIDE SEQUENCE [LARGE SCALE GENOMIC DNA]</scope>
</reference>
<keyword evidence="2" id="KW-1185">Reference proteome</keyword>
<evidence type="ECO:0000313" key="1">
    <source>
        <dbReference type="EMBL" id="CAL0316247.1"/>
    </source>
</evidence>
<accession>A0AAV1X3Y9</accession>
<dbReference type="GO" id="GO:0005737">
    <property type="term" value="C:cytoplasm"/>
    <property type="evidence" value="ECO:0007669"/>
    <property type="project" value="TreeGrafter"/>
</dbReference>
<dbReference type="AlphaFoldDB" id="A0AAV1X3Y9"/>
<comment type="caution">
    <text evidence="1">The sequence shown here is derived from an EMBL/GenBank/DDBJ whole genome shotgun (WGS) entry which is preliminary data.</text>
</comment>
<dbReference type="PANTHER" id="PTHR13382:SF76">
    <property type="entry name" value="F-BOX AND LEUCINE-RICH REPEAT PROTEIN 14-RELATED"/>
    <property type="match status" value="1"/>
</dbReference>
<dbReference type="PANTHER" id="PTHR13382">
    <property type="entry name" value="MITOCHONDRIAL ATP SYNTHASE COUPLING FACTOR B"/>
    <property type="match status" value="1"/>
</dbReference>
<sequence length="227" mass="25139">MISISIDADDVSGSIICINDALTDVELRPILARLENEKDKEIFGLVCKKWLWLQSTERKKLAARAGTHMLRRMVDRFTRLVELDLAHGCKDVADDAMKLLATACRSNVKNSRMDWCPNISHSSLSCILSQCRNLEALDIGCCEEVIDAAFQLISSKETGLSLKVNNCPKITVAGIGVLAGKCTYLEYLDVRSCPHIAKAGLDEAGFCFPECCEVNFNDSMNEPVMFL</sequence>
<name>A0AAV1X3Y9_LUPLU</name>